<proteinExistence type="predicted"/>
<name>A0A7C8N2V7_9PEZI</name>
<feature type="region of interest" description="Disordered" evidence="2">
    <location>
        <begin position="151"/>
        <end position="171"/>
    </location>
</feature>
<evidence type="ECO:0000313" key="3">
    <source>
        <dbReference type="EMBL" id="KAF2971834.1"/>
    </source>
</evidence>
<organism evidence="3 4">
    <name type="scientific">Xylaria multiplex</name>
    <dbReference type="NCBI Taxonomy" id="323545"/>
    <lineage>
        <taxon>Eukaryota</taxon>
        <taxon>Fungi</taxon>
        <taxon>Dikarya</taxon>
        <taxon>Ascomycota</taxon>
        <taxon>Pezizomycotina</taxon>
        <taxon>Sordariomycetes</taxon>
        <taxon>Xylariomycetidae</taxon>
        <taxon>Xylariales</taxon>
        <taxon>Xylariaceae</taxon>
        <taxon>Xylaria</taxon>
    </lineage>
</organism>
<evidence type="ECO:0000256" key="1">
    <source>
        <dbReference type="SAM" id="Coils"/>
    </source>
</evidence>
<dbReference type="EMBL" id="WUBL01000010">
    <property type="protein sequence ID" value="KAF2971834.1"/>
    <property type="molecule type" value="Genomic_DNA"/>
</dbReference>
<reference evidence="3 4" key="1">
    <citation type="submission" date="2019-12" db="EMBL/GenBank/DDBJ databases">
        <title>Draft genome sequence of the ascomycete Xylaria multiplex DSM 110363.</title>
        <authorList>
            <person name="Buettner E."/>
            <person name="Kellner H."/>
        </authorList>
    </citation>
    <scope>NUCLEOTIDE SEQUENCE [LARGE SCALE GENOMIC DNA]</scope>
    <source>
        <strain evidence="3 4">DSM 110363</strain>
    </source>
</reference>
<dbReference type="OrthoDB" id="5324651at2759"/>
<evidence type="ECO:0008006" key="5">
    <source>
        <dbReference type="Google" id="ProtNLM"/>
    </source>
</evidence>
<keyword evidence="4" id="KW-1185">Reference proteome</keyword>
<dbReference type="InParanoid" id="A0A7C8N2V7"/>
<feature type="coiled-coil region" evidence="1">
    <location>
        <begin position="321"/>
        <end position="352"/>
    </location>
</feature>
<protein>
    <recommendedName>
        <fullName evidence="5">Ubiquinol-cytochrome-c reductase cytochrome c1</fullName>
    </recommendedName>
</protein>
<accession>A0A7C8N2V7</accession>
<sequence length="403" mass="45636">MSNLPDEKVVYLALRNVFQGQNAMVRQRRLVRKLINDAALEDTAVSNLTKGYGVSAVSQVARTLLNDGSFESKLKARNRFPDVSPDRDAEGASEVGERFQEPTIGAAVNGPKDITGAMRGGSENMQDVSSPVLFASQVEFCSEVDDSGMESFDSCHNSNSSTRKRGRGGIRSRSSVCFPMKTQDRILTHVQRLLENACFDFGRRVMPEVLKAQKWDCPEAAELKTWVEELIQRRGELFGSMGQMVQPYDQLLHSMVDLRNTAVHRNRINAQTLEQFLIKAEKFTTLLGDATRQEMLVKLRLNVQEVIGKLESNKRIISSKRAEVNRLRETKIAELEREESEYQTSVVKSLEEDLAPSFALTPVVAAKEDEMSSDEADEIRFKEEQAQLMEEEERIFRRSERYL</sequence>
<evidence type="ECO:0000256" key="2">
    <source>
        <dbReference type="SAM" id="MobiDB-lite"/>
    </source>
</evidence>
<keyword evidence="1" id="KW-0175">Coiled coil</keyword>
<gene>
    <name evidence="3" type="ORF">GQX73_g1758</name>
</gene>
<dbReference type="Proteomes" id="UP000481858">
    <property type="component" value="Unassembled WGS sequence"/>
</dbReference>
<comment type="caution">
    <text evidence="3">The sequence shown here is derived from an EMBL/GenBank/DDBJ whole genome shotgun (WGS) entry which is preliminary data.</text>
</comment>
<dbReference type="AlphaFoldDB" id="A0A7C8N2V7"/>
<evidence type="ECO:0000313" key="4">
    <source>
        <dbReference type="Proteomes" id="UP000481858"/>
    </source>
</evidence>